<dbReference type="GO" id="GO:0003723">
    <property type="term" value="F:RNA binding"/>
    <property type="evidence" value="ECO:0007669"/>
    <property type="project" value="UniProtKB-UniRule"/>
</dbReference>
<evidence type="ECO:0000313" key="10">
    <source>
        <dbReference type="EMBL" id="TDQ04296.1"/>
    </source>
</evidence>
<dbReference type="Proteomes" id="UP000295444">
    <property type="component" value="Unassembled WGS sequence"/>
</dbReference>
<dbReference type="InterPro" id="IPR029063">
    <property type="entry name" value="SAM-dependent_MTases_sf"/>
</dbReference>
<dbReference type="PROSITE" id="PS51689">
    <property type="entry name" value="SAM_RNA_A_N6_MT"/>
    <property type="match status" value="1"/>
</dbReference>
<feature type="binding site" evidence="7 8">
    <location>
        <position position="138"/>
    </location>
    <ligand>
        <name>S-adenosyl-L-methionine</name>
        <dbReference type="ChEBI" id="CHEBI:59789"/>
    </ligand>
</feature>
<feature type="binding site" evidence="7 8">
    <location>
        <position position="108"/>
    </location>
    <ligand>
        <name>S-adenosyl-L-methionine</name>
        <dbReference type="ChEBI" id="CHEBI:59789"/>
    </ligand>
</feature>
<feature type="binding site" evidence="7 8">
    <location>
        <position position="156"/>
    </location>
    <ligand>
        <name>S-adenosyl-L-methionine</name>
        <dbReference type="ChEBI" id="CHEBI:59789"/>
    </ligand>
</feature>
<dbReference type="InterPro" id="IPR020596">
    <property type="entry name" value="rRNA_Ade_Mease_Trfase_CS"/>
</dbReference>
<dbReference type="FunFam" id="1.10.8.100:FF:000003">
    <property type="entry name" value="Ribosomal RNA small subunit methyltransferase A"/>
    <property type="match status" value="1"/>
</dbReference>
<keyword evidence="6 7" id="KW-0694">RNA-binding</keyword>
<evidence type="ECO:0000259" key="9">
    <source>
        <dbReference type="SMART" id="SM00650"/>
    </source>
</evidence>
<reference evidence="10 11" key="1">
    <citation type="submission" date="2019-03" db="EMBL/GenBank/DDBJ databases">
        <title>Genomic Encyclopedia of Type Strains, Phase IV (KMG-IV): sequencing the most valuable type-strain genomes for metagenomic binning, comparative biology and taxonomic classification.</title>
        <authorList>
            <person name="Goeker M."/>
        </authorList>
    </citation>
    <scope>NUCLEOTIDE SEQUENCE [LARGE SCALE GENOMIC DNA]</scope>
    <source>
        <strain evidence="10 11">DSM 45361</strain>
    </source>
</reference>
<feature type="binding site" evidence="7 8">
    <location>
        <position position="62"/>
    </location>
    <ligand>
        <name>S-adenosyl-L-methionine</name>
        <dbReference type="ChEBI" id="CHEBI:59789"/>
    </ligand>
</feature>
<comment type="subcellular location">
    <subcellularLocation>
        <location evidence="7">Cytoplasm</location>
    </subcellularLocation>
</comment>
<dbReference type="NCBIfam" id="TIGR00755">
    <property type="entry name" value="ksgA"/>
    <property type="match status" value="1"/>
</dbReference>
<dbReference type="CDD" id="cd02440">
    <property type="entry name" value="AdoMet_MTases"/>
    <property type="match status" value="1"/>
</dbReference>
<dbReference type="HAMAP" id="MF_00607">
    <property type="entry name" value="16SrRNA_methyltr_A"/>
    <property type="match status" value="1"/>
</dbReference>
<evidence type="ECO:0000313" key="11">
    <source>
        <dbReference type="Proteomes" id="UP000295444"/>
    </source>
</evidence>
<dbReference type="GO" id="GO:0005829">
    <property type="term" value="C:cytosol"/>
    <property type="evidence" value="ECO:0007669"/>
    <property type="project" value="TreeGrafter"/>
</dbReference>
<protein>
    <recommendedName>
        <fullName evidence="7">Ribosomal RNA small subunit methyltransferase A</fullName>
        <ecNumber evidence="7">2.1.1.182</ecNumber>
    </recommendedName>
    <alternativeName>
        <fullName evidence="7">16S rRNA (adenine(1518)-N(6)/adenine(1519)-N(6))-dimethyltransferase</fullName>
    </alternativeName>
    <alternativeName>
        <fullName evidence="7">16S rRNA dimethyladenosine transferase</fullName>
    </alternativeName>
    <alternativeName>
        <fullName evidence="7">16S rRNA dimethylase</fullName>
    </alternativeName>
    <alternativeName>
        <fullName evidence="7">S-adenosylmethionine-6-N', N'-adenosyl(rRNA) dimethyltransferase</fullName>
    </alternativeName>
</protein>
<keyword evidence="3 7" id="KW-0489">Methyltransferase</keyword>
<dbReference type="InterPro" id="IPR023165">
    <property type="entry name" value="rRNA_Ade_diMease-like_C"/>
</dbReference>
<comment type="caution">
    <text evidence="10">The sequence shown here is derived from an EMBL/GenBank/DDBJ whole genome shotgun (WGS) entry which is preliminary data.</text>
</comment>
<evidence type="ECO:0000256" key="3">
    <source>
        <dbReference type="ARBA" id="ARBA00022603"/>
    </source>
</evidence>
<feature type="binding site" evidence="7 8">
    <location>
        <position position="60"/>
    </location>
    <ligand>
        <name>S-adenosyl-L-methionine</name>
        <dbReference type="ChEBI" id="CHEBI:59789"/>
    </ligand>
</feature>
<organism evidence="10 11">
    <name type="scientific">Labedaea rhizosphaerae</name>
    <dbReference type="NCBI Taxonomy" id="598644"/>
    <lineage>
        <taxon>Bacteria</taxon>
        <taxon>Bacillati</taxon>
        <taxon>Actinomycetota</taxon>
        <taxon>Actinomycetes</taxon>
        <taxon>Pseudonocardiales</taxon>
        <taxon>Pseudonocardiaceae</taxon>
        <taxon>Labedaea</taxon>
    </lineage>
</organism>
<feature type="domain" description="Ribosomal RNA adenine methylase transferase N-terminal" evidence="9">
    <location>
        <begin position="67"/>
        <end position="241"/>
    </location>
</feature>
<keyword evidence="1 7" id="KW-0963">Cytoplasm</keyword>
<comment type="similarity">
    <text evidence="7">Belongs to the class I-like SAM-binding methyltransferase superfamily. rRNA adenine N(6)-methyltransferase family. RsmA subfamily.</text>
</comment>
<evidence type="ECO:0000256" key="7">
    <source>
        <dbReference type="HAMAP-Rule" id="MF_00607"/>
    </source>
</evidence>
<accession>A0A4R6SJ14</accession>
<keyword evidence="5 7" id="KW-0949">S-adenosyl-L-methionine</keyword>
<dbReference type="FunFam" id="3.40.50.150:FF:000023">
    <property type="entry name" value="Ribosomal RNA small subunit methyltransferase A"/>
    <property type="match status" value="1"/>
</dbReference>
<evidence type="ECO:0000256" key="5">
    <source>
        <dbReference type="ARBA" id="ARBA00022691"/>
    </source>
</evidence>
<dbReference type="EMBL" id="SNXZ01000001">
    <property type="protein sequence ID" value="TDQ04296.1"/>
    <property type="molecule type" value="Genomic_DNA"/>
</dbReference>
<dbReference type="AlphaFoldDB" id="A0A4R6SJ14"/>
<keyword evidence="11" id="KW-1185">Reference proteome</keyword>
<evidence type="ECO:0000256" key="8">
    <source>
        <dbReference type="PROSITE-ProRule" id="PRU01026"/>
    </source>
</evidence>
<dbReference type="EC" id="2.1.1.182" evidence="7"/>
<dbReference type="GO" id="GO:0052908">
    <property type="term" value="F:16S rRNA (adenine(1518)-N(6)/adenine(1519)-N(6))-dimethyltransferase activity"/>
    <property type="evidence" value="ECO:0007669"/>
    <property type="project" value="UniProtKB-EC"/>
</dbReference>
<keyword evidence="2 7" id="KW-0698">rRNA processing</keyword>
<dbReference type="InterPro" id="IPR011530">
    <property type="entry name" value="rRNA_adenine_dimethylase"/>
</dbReference>
<name>A0A4R6SJ14_LABRH</name>
<proteinExistence type="inferred from homology"/>
<gene>
    <name evidence="7" type="primary">rsmA</name>
    <name evidence="7" type="synonym">ksgA</name>
    <name evidence="10" type="ORF">EV186_101240</name>
</gene>
<keyword evidence="4 7" id="KW-0808">Transferase</keyword>
<dbReference type="SUPFAM" id="SSF53335">
    <property type="entry name" value="S-adenosyl-L-methionine-dependent methyltransferases"/>
    <property type="match status" value="1"/>
</dbReference>
<dbReference type="InterPro" id="IPR020598">
    <property type="entry name" value="rRNA_Ade_methylase_Trfase_N"/>
</dbReference>
<dbReference type="Pfam" id="PF00398">
    <property type="entry name" value="RrnaAD"/>
    <property type="match status" value="1"/>
</dbReference>
<evidence type="ECO:0000256" key="4">
    <source>
        <dbReference type="ARBA" id="ARBA00022679"/>
    </source>
</evidence>
<dbReference type="PANTHER" id="PTHR11727:SF7">
    <property type="entry name" value="DIMETHYLADENOSINE TRANSFERASE-RELATED"/>
    <property type="match status" value="1"/>
</dbReference>
<feature type="binding site" evidence="7 8">
    <location>
        <position position="87"/>
    </location>
    <ligand>
        <name>S-adenosyl-L-methionine</name>
        <dbReference type="ChEBI" id="CHEBI:59789"/>
    </ligand>
</feature>
<dbReference type="InterPro" id="IPR001737">
    <property type="entry name" value="KsgA/Erm"/>
</dbReference>
<dbReference type="SMART" id="SM00650">
    <property type="entry name" value="rADc"/>
    <property type="match status" value="1"/>
</dbReference>
<dbReference type="PROSITE" id="PS01131">
    <property type="entry name" value="RRNA_A_DIMETH"/>
    <property type="match status" value="1"/>
</dbReference>
<comment type="function">
    <text evidence="7">Specifically dimethylates two adjacent adenosines (A1518 and A1519) in the loop of a conserved hairpin near the 3'-end of 16S rRNA in the 30S particle. May play a critical role in biogenesis of 30S subunits.</text>
</comment>
<evidence type="ECO:0000256" key="1">
    <source>
        <dbReference type="ARBA" id="ARBA00022490"/>
    </source>
</evidence>
<sequence>MAWICGQPGACGKPQWRERRAGGRDTIPGVAELSALLGPAEIRGLAERLGLRPTKKLGQNFVLDPNTVRRIVAAAGLRDDDRVIEVGPGLGSLTLALLPHCASLVAVELDPVLAEALPGTVSERAPVLATRLSVLAGDAMKVTRAELGDPTALVANLPYNVAVPVVIHLLAEVPTLRTGLVMVQAEVADRMAAAPGNKVYGVPSVKVAWHAEARRVATIGRNVFWPAPGVDSALVLLTRREPPQGVDRAAVFALVDAAFAQRRKTLRAALAGWAGSADRAEQVLRAAGIDPSTRGEQLSVRDFARIAQHAR</sequence>
<dbReference type="Gene3D" id="1.10.8.100">
    <property type="entry name" value="Ribosomal RNA adenine dimethylase-like, domain 2"/>
    <property type="match status" value="1"/>
</dbReference>
<comment type="catalytic activity">
    <reaction evidence="7">
        <text>adenosine(1518)/adenosine(1519) in 16S rRNA + 4 S-adenosyl-L-methionine = N(6)-dimethyladenosine(1518)/N(6)-dimethyladenosine(1519) in 16S rRNA + 4 S-adenosyl-L-homocysteine + 4 H(+)</text>
        <dbReference type="Rhea" id="RHEA:19609"/>
        <dbReference type="Rhea" id="RHEA-COMP:10232"/>
        <dbReference type="Rhea" id="RHEA-COMP:10233"/>
        <dbReference type="ChEBI" id="CHEBI:15378"/>
        <dbReference type="ChEBI" id="CHEBI:57856"/>
        <dbReference type="ChEBI" id="CHEBI:59789"/>
        <dbReference type="ChEBI" id="CHEBI:74411"/>
        <dbReference type="ChEBI" id="CHEBI:74493"/>
        <dbReference type="EC" id="2.1.1.182"/>
    </reaction>
</comment>
<dbReference type="PANTHER" id="PTHR11727">
    <property type="entry name" value="DIMETHYLADENOSINE TRANSFERASE"/>
    <property type="match status" value="1"/>
</dbReference>
<evidence type="ECO:0000256" key="2">
    <source>
        <dbReference type="ARBA" id="ARBA00022552"/>
    </source>
</evidence>
<evidence type="ECO:0000256" key="6">
    <source>
        <dbReference type="ARBA" id="ARBA00022884"/>
    </source>
</evidence>
<dbReference type="Gene3D" id="3.40.50.150">
    <property type="entry name" value="Vaccinia Virus protein VP39"/>
    <property type="match status" value="1"/>
</dbReference>